<feature type="transmembrane region" description="Helical" evidence="1">
    <location>
        <begin position="93"/>
        <end position="116"/>
    </location>
</feature>
<proteinExistence type="predicted"/>
<feature type="transmembrane region" description="Helical" evidence="1">
    <location>
        <begin position="621"/>
        <end position="645"/>
    </location>
</feature>
<accession>A0A0D2FSA6</accession>
<feature type="transmembrane region" description="Helical" evidence="1">
    <location>
        <begin position="495"/>
        <end position="517"/>
    </location>
</feature>
<keyword evidence="1" id="KW-1133">Transmembrane helix</keyword>
<feature type="transmembrane region" description="Helical" evidence="1">
    <location>
        <begin position="555"/>
        <end position="575"/>
    </location>
</feature>
<dbReference type="Pfam" id="PF20163">
    <property type="entry name" value="DUF6536"/>
    <property type="match status" value="1"/>
</dbReference>
<feature type="transmembrane region" description="Helical" evidence="1">
    <location>
        <begin position="199"/>
        <end position="216"/>
    </location>
</feature>
<protein>
    <recommendedName>
        <fullName evidence="2">DUF6536 domain-containing protein</fullName>
    </recommendedName>
</protein>
<feature type="domain" description="DUF6536" evidence="2">
    <location>
        <begin position="89"/>
        <end position="239"/>
    </location>
</feature>
<evidence type="ECO:0000256" key="1">
    <source>
        <dbReference type="SAM" id="Phobius"/>
    </source>
</evidence>
<dbReference type="AlphaFoldDB" id="A0A0D2FSA6"/>
<dbReference type="InterPro" id="IPR046623">
    <property type="entry name" value="DUF6536"/>
</dbReference>
<dbReference type="HOGENOM" id="CLU_010112_0_0_1"/>
<dbReference type="STRING" id="5601.A0A0D2FSA6"/>
<keyword evidence="1" id="KW-0472">Membrane</keyword>
<evidence type="ECO:0000313" key="4">
    <source>
        <dbReference type="Proteomes" id="UP000054266"/>
    </source>
</evidence>
<dbReference type="PANTHER" id="PTHR35395:SF1">
    <property type="entry name" value="DUF6536 DOMAIN-CONTAINING PROTEIN"/>
    <property type="match status" value="1"/>
</dbReference>
<dbReference type="PANTHER" id="PTHR35395">
    <property type="entry name" value="DUF6536 DOMAIN-CONTAINING PROTEIN"/>
    <property type="match status" value="1"/>
</dbReference>
<name>A0A0D2FSA6_9EURO</name>
<keyword evidence="1" id="KW-0812">Transmembrane</keyword>
<dbReference type="EMBL" id="KN846957">
    <property type="protein sequence ID" value="KIW71268.1"/>
    <property type="molecule type" value="Genomic_DNA"/>
</dbReference>
<evidence type="ECO:0000259" key="2">
    <source>
        <dbReference type="Pfam" id="PF20163"/>
    </source>
</evidence>
<keyword evidence="4" id="KW-1185">Reference proteome</keyword>
<feature type="transmembrane region" description="Helical" evidence="1">
    <location>
        <begin position="139"/>
        <end position="159"/>
    </location>
</feature>
<sequence length="769" mass="85456">MDFFEQRKTYHRTQTDDFDLKPLDANVELSSLRSASSFQSGFTTKFRDQSPFLDSNADPIRHEPSFFSKKSLRSLRVPFLVWPTNLYGWRTGALTAALLAAVSLLVNLILVIWLGVHGSGANLVELYNGDCGRVQTMDIWVHLAINVFSTLLLGGSNYCMQCLSAPTRADVDRAHAKAKFLDIGVPSVRNLWNIPRLKLLLWWALGLSSVPLHLMYNSAFYKSLVTNDYNLLFVTQDFVDGKAVGAINETIHNPHDIYEIDPAQVQTSLFDNPESWERLDNKACIDAYAVNFLDNRRTLVLVASNSTGQINETVLDLKDYTFSQPLAFNWICTSDSNMKYKIGKAADFVYRSLPCETYVDKVAAIADQWQPYNYDVQYCLSERVTERCSYSGNVPIVAVVLACNFIKVVVMLFVAFRLKDNPLITVGDAVETFLNENDRTTEGLCLLSKKDVMHATRSRGHWSIHGAKGCGDAVSGKPARRQTRRWAAAASRMRWSLTIGFILLALAVCSFLLVFAIRVIELYGFDIQRIGFGRVTPVTIITGWDVGKKGSPTSMILSSILIANLPQTILSFLYLNLNGLLTSMWLASEWSDFASQRKTLRVSKPKESQRSTHFLQLPYKIAVPLMVLSGLLHWLISQSIFLAVIAEYAPTGRLFDDVAIASCGFSPLAMILVIVFGGLIIVVTVGLGWFRTYDSSIPLVGSCSLAIAAACHQPEWDRDASLKPVQWGVIPDVVDGKGVGHCAFTSGEVEPLLEGKRYAGISDGRLVEA</sequence>
<dbReference type="Proteomes" id="UP000054266">
    <property type="component" value="Unassembled WGS sequence"/>
</dbReference>
<organism evidence="3 4">
    <name type="scientific">Phialophora macrospora</name>
    <dbReference type="NCBI Taxonomy" id="1851006"/>
    <lineage>
        <taxon>Eukaryota</taxon>
        <taxon>Fungi</taxon>
        <taxon>Dikarya</taxon>
        <taxon>Ascomycota</taxon>
        <taxon>Pezizomycotina</taxon>
        <taxon>Eurotiomycetes</taxon>
        <taxon>Chaetothyriomycetidae</taxon>
        <taxon>Chaetothyriales</taxon>
        <taxon>Herpotrichiellaceae</taxon>
        <taxon>Phialophora</taxon>
    </lineage>
</organism>
<feature type="transmembrane region" description="Helical" evidence="1">
    <location>
        <begin position="665"/>
        <end position="690"/>
    </location>
</feature>
<evidence type="ECO:0000313" key="3">
    <source>
        <dbReference type="EMBL" id="KIW71268.1"/>
    </source>
</evidence>
<gene>
    <name evidence="3" type="ORF">PV04_03451</name>
</gene>
<reference evidence="3 4" key="1">
    <citation type="submission" date="2015-01" db="EMBL/GenBank/DDBJ databases">
        <title>The Genome Sequence of Capronia semiimmersa CBS27337.</title>
        <authorList>
            <consortium name="The Broad Institute Genomics Platform"/>
            <person name="Cuomo C."/>
            <person name="de Hoog S."/>
            <person name="Gorbushina A."/>
            <person name="Stielow B."/>
            <person name="Teixiera M."/>
            <person name="Abouelleil A."/>
            <person name="Chapman S.B."/>
            <person name="Priest M."/>
            <person name="Young S.K."/>
            <person name="Wortman J."/>
            <person name="Nusbaum C."/>
            <person name="Birren B."/>
        </authorList>
    </citation>
    <scope>NUCLEOTIDE SEQUENCE [LARGE SCALE GENOMIC DNA]</scope>
    <source>
        <strain evidence="3 4">CBS 27337</strain>
    </source>
</reference>
<feature type="transmembrane region" description="Helical" evidence="1">
    <location>
        <begin position="396"/>
        <end position="416"/>
    </location>
</feature>